<dbReference type="Pfam" id="PF07969">
    <property type="entry name" value="Amidohydro_3"/>
    <property type="match status" value="1"/>
</dbReference>
<evidence type="ECO:0000259" key="1">
    <source>
        <dbReference type="Pfam" id="PF07969"/>
    </source>
</evidence>
<dbReference type="RefSeq" id="WP_161768605.1">
    <property type="nucleotide sequence ID" value="NZ_JAAATW010000007.1"/>
</dbReference>
<organism evidence="2 3">
    <name type="scientific">Paragemmobacter ruber</name>
    <dbReference type="NCBI Taxonomy" id="1985673"/>
    <lineage>
        <taxon>Bacteria</taxon>
        <taxon>Pseudomonadati</taxon>
        <taxon>Pseudomonadota</taxon>
        <taxon>Alphaproteobacteria</taxon>
        <taxon>Rhodobacterales</taxon>
        <taxon>Paracoccaceae</taxon>
        <taxon>Paragemmobacter</taxon>
    </lineage>
</organism>
<dbReference type="InterPro" id="IPR013108">
    <property type="entry name" value="Amidohydro_3"/>
</dbReference>
<comment type="caution">
    <text evidence="2">The sequence shown here is derived from an EMBL/GenBank/DDBJ whole genome shotgun (WGS) entry which is preliminary data.</text>
</comment>
<sequence length="541" mass="58013">MTRTLLTHARIQTMNPAQPVAQALVIEDARILALGDHPAMAALAGSGAKVIDAQGHLVLPGFQDAHIHLLNGGTDLVETAPLYDCTTTAEISAAMAAHAARHDGPMLWGAGWQCGFFGDENLTHAVLDPVTPDRPCLIYDGNFHNACLNARAIRMIGLTDDTPDPPNGHFVRDAAGRATGMLHEDAIYWALDRLPKTTEATFRAGLRAGQAHANRHGITGVLDPFIQSHHVGIYAHAAATDALTLRVAGAMSVTAADTVDSALSRLTALRDAHRGDGFHLHSAKFFLDGGLENRTAALIDDYADAPGGNAPLMFAPDQIAALFTALDAARFQIHVHCIGDRATRAALDGFAAARAANGPWPALHQIAHCQLVHPDDRPRFAALGVMANLQPLWACHDPVIPDDTMAMIGPARAAWTYPFRSLIDAGAPWCINSDWAVTTLNPFEIIGTAITREPPRHRGRAAPFFPAERITRAEAIQGYTTQAAAACWRSHHTGTLRPGFSADLIVLDRDILTCDPYAIAETQVLLTLFQGRAVHRAAPFT</sequence>
<dbReference type="PANTHER" id="PTHR22642">
    <property type="entry name" value="IMIDAZOLONEPROPIONASE"/>
    <property type="match status" value="1"/>
</dbReference>
<dbReference type="Gene3D" id="3.20.20.140">
    <property type="entry name" value="Metal-dependent hydrolases"/>
    <property type="match status" value="1"/>
</dbReference>
<dbReference type="Gene3D" id="3.10.310.70">
    <property type="match status" value="1"/>
</dbReference>
<accession>A0ABW9YBM2</accession>
<name>A0ABW9YBM2_9RHOB</name>
<dbReference type="PANTHER" id="PTHR22642:SF2">
    <property type="entry name" value="PROTEIN LONG AFTER FAR-RED 3"/>
    <property type="match status" value="1"/>
</dbReference>
<proteinExistence type="predicted"/>
<protein>
    <submittedName>
        <fullName evidence="2">Amidohydrolase family protein</fullName>
    </submittedName>
</protein>
<evidence type="ECO:0000313" key="2">
    <source>
        <dbReference type="EMBL" id="NBE09551.1"/>
    </source>
</evidence>
<dbReference type="EMBL" id="JAAATW010000007">
    <property type="protein sequence ID" value="NBE09551.1"/>
    <property type="molecule type" value="Genomic_DNA"/>
</dbReference>
<dbReference type="Gene3D" id="2.30.40.10">
    <property type="entry name" value="Urease, subunit C, domain 1"/>
    <property type="match status" value="1"/>
</dbReference>
<evidence type="ECO:0000313" key="3">
    <source>
        <dbReference type="Proteomes" id="UP001517376"/>
    </source>
</evidence>
<dbReference type="InterPro" id="IPR032466">
    <property type="entry name" value="Metal_Hydrolase"/>
</dbReference>
<dbReference type="SUPFAM" id="SSF51556">
    <property type="entry name" value="Metallo-dependent hydrolases"/>
    <property type="match status" value="1"/>
</dbReference>
<dbReference type="InterPro" id="IPR011059">
    <property type="entry name" value="Metal-dep_hydrolase_composite"/>
</dbReference>
<dbReference type="InterPro" id="IPR033932">
    <property type="entry name" value="YtcJ-like"/>
</dbReference>
<reference evidence="3" key="1">
    <citation type="submission" date="2020-01" db="EMBL/GenBank/DDBJ databases">
        <title>Sphingomonas sp. strain CSW-10.</title>
        <authorList>
            <person name="Chen W.-M."/>
        </authorList>
    </citation>
    <scope>NUCLEOTIDE SEQUENCE [LARGE SCALE GENOMIC DNA]</scope>
    <source>
        <strain evidence="3">CCP-1</strain>
    </source>
</reference>
<gene>
    <name evidence="2" type="ORF">GU920_18565</name>
</gene>
<dbReference type="Proteomes" id="UP001517376">
    <property type="component" value="Unassembled WGS sequence"/>
</dbReference>
<feature type="domain" description="Amidohydrolase 3" evidence="1">
    <location>
        <begin position="49"/>
        <end position="535"/>
    </location>
</feature>
<keyword evidence="3" id="KW-1185">Reference proteome</keyword>
<dbReference type="SUPFAM" id="SSF51338">
    <property type="entry name" value="Composite domain of metallo-dependent hydrolases"/>
    <property type="match status" value="1"/>
</dbReference>
<dbReference type="CDD" id="cd01300">
    <property type="entry name" value="YtcJ_like"/>
    <property type="match status" value="1"/>
</dbReference>